<comment type="caution">
    <text evidence="2">The sequence shown here is derived from an EMBL/GenBank/DDBJ whole genome shotgun (WGS) entry which is preliminary data.</text>
</comment>
<sequence>MQTAATRIALQLNGLSYAQKQAVRALIETLLLKTSAEPIADILAQTTFMDDLVVSTDDNDSVSYDESTNEEGEVIEDQEEDKEEGEDGSEDEEDDGYFVVDESSDIDMDISEEEK</sequence>
<organism evidence="2 3">
    <name type="scientific">Paramarasmius palmivorus</name>
    <dbReference type="NCBI Taxonomy" id="297713"/>
    <lineage>
        <taxon>Eukaryota</taxon>
        <taxon>Fungi</taxon>
        <taxon>Dikarya</taxon>
        <taxon>Basidiomycota</taxon>
        <taxon>Agaricomycotina</taxon>
        <taxon>Agaricomycetes</taxon>
        <taxon>Agaricomycetidae</taxon>
        <taxon>Agaricales</taxon>
        <taxon>Marasmiineae</taxon>
        <taxon>Marasmiaceae</taxon>
        <taxon>Paramarasmius</taxon>
    </lineage>
</organism>
<evidence type="ECO:0000256" key="1">
    <source>
        <dbReference type="SAM" id="MobiDB-lite"/>
    </source>
</evidence>
<accession>A0AAW0DAV7</accession>
<gene>
    <name evidence="2" type="ORF">VNI00_005497</name>
</gene>
<keyword evidence="3" id="KW-1185">Reference proteome</keyword>
<protein>
    <submittedName>
        <fullName evidence="2">Uncharacterized protein</fullName>
    </submittedName>
</protein>
<feature type="region of interest" description="Disordered" evidence="1">
    <location>
        <begin position="56"/>
        <end position="115"/>
    </location>
</feature>
<reference evidence="2 3" key="1">
    <citation type="submission" date="2024-01" db="EMBL/GenBank/DDBJ databases">
        <title>A draft genome for a cacao thread blight-causing isolate of Paramarasmius palmivorus.</title>
        <authorList>
            <person name="Baruah I.K."/>
            <person name="Bukari Y."/>
            <person name="Amoako-Attah I."/>
            <person name="Meinhardt L.W."/>
            <person name="Bailey B.A."/>
            <person name="Cohen S.P."/>
        </authorList>
    </citation>
    <scope>NUCLEOTIDE SEQUENCE [LARGE SCALE GENOMIC DNA]</scope>
    <source>
        <strain evidence="2 3">GH-12</strain>
    </source>
</reference>
<proteinExistence type="predicted"/>
<name>A0AAW0DAV7_9AGAR</name>
<dbReference type="Proteomes" id="UP001383192">
    <property type="component" value="Unassembled WGS sequence"/>
</dbReference>
<feature type="compositionally biased region" description="Acidic residues" evidence="1">
    <location>
        <begin position="67"/>
        <end position="115"/>
    </location>
</feature>
<evidence type="ECO:0000313" key="3">
    <source>
        <dbReference type="Proteomes" id="UP001383192"/>
    </source>
</evidence>
<dbReference type="EMBL" id="JAYKXP010000016">
    <property type="protein sequence ID" value="KAK7049466.1"/>
    <property type="molecule type" value="Genomic_DNA"/>
</dbReference>
<dbReference type="AlphaFoldDB" id="A0AAW0DAV7"/>
<evidence type="ECO:0000313" key="2">
    <source>
        <dbReference type="EMBL" id="KAK7049466.1"/>
    </source>
</evidence>